<dbReference type="InterPro" id="IPR002477">
    <property type="entry name" value="Peptidoglycan-bd-like"/>
</dbReference>
<dbReference type="SUPFAM" id="SSF47090">
    <property type="entry name" value="PGBD-like"/>
    <property type="match status" value="1"/>
</dbReference>
<accession>A0A6N7EU80</accession>
<keyword evidence="12" id="KW-1185">Reference proteome</keyword>
<evidence type="ECO:0000256" key="4">
    <source>
        <dbReference type="ARBA" id="ARBA00022960"/>
    </source>
</evidence>
<dbReference type="SUPFAM" id="SSF141523">
    <property type="entry name" value="L,D-transpeptidase catalytic domain-like"/>
    <property type="match status" value="1"/>
</dbReference>
<feature type="chain" id="PRO_5026872239" evidence="9">
    <location>
        <begin position="26"/>
        <end position="685"/>
    </location>
</feature>
<evidence type="ECO:0000313" key="12">
    <source>
        <dbReference type="Proteomes" id="UP000471298"/>
    </source>
</evidence>
<dbReference type="CDD" id="cd16913">
    <property type="entry name" value="YkuD_like"/>
    <property type="match status" value="1"/>
</dbReference>
<organism evidence="11 12">
    <name type="scientific">Ostreibacterium oceani</name>
    <dbReference type="NCBI Taxonomy" id="2654998"/>
    <lineage>
        <taxon>Bacteria</taxon>
        <taxon>Pseudomonadati</taxon>
        <taxon>Pseudomonadota</taxon>
        <taxon>Gammaproteobacteria</taxon>
        <taxon>Cardiobacteriales</taxon>
        <taxon>Ostreibacteriaceae</taxon>
        <taxon>Ostreibacterium</taxon>
    </lineage>
</organism>
<dbReference type="UniPathway" id="UPA00219"/>
<dbReference type="Pfam" id="PF03734">
    <property type="entry name" value="YkuD"/>
    <property type="match status" value="1"/>
</dbReference>
<dbReference type="InterPro" id="IPR045380">
    <property type="entry name" value="LD_TPept_scaffold_dom"/>
</dbReference>
<evidence type="ECO:0000259" key="10">
    <source>
        <dbReference type="PROSITE" id="PS52029"/>
    </source>
</evidence>
<evidence type="ECO:0000256" key="2">
    <source>
        <dbReference type="ARBA" id="ARBA00005992"/>
    </source>
</evidence>
<keyword evidence="6 7" id="KW-0961">Cell wall biogenesis/degradation</keyword>
<dbReference type="InParanoid" id="A0A6N7EU80"/>
<dbReference type="PROSITE" id="PS52029">
    <property type="entry name" value="LD_TPASE"/>
    <property type="match status" value="1"/>
</dbReference>
<dbReference type="PANTHER" id="PTHR41533">
    <property type="entry name" value="L,D-TRANSPEPTIDASE HI_1667-RELATED"/>
    <property type="match status" value="1"/>
</dbReference>
<dbReference type="RefSeq" id="WP_152808882.1">
    <property type="nucleotide sequence ID" value="NZ_WHNW01000002.1"/>
</dbReference>
<feature type="compositionally biased region" description="Polar residues" evidence="8">
    <location>
        <begin position="98"/>
        <end position="117"/>
    </location>
</feature>
<dbReference type="GO" id="GO:0016740">
    <property type="term" value="F:transferase activity"/>
    <property type="evidence" value="ECO:0007669"/>
    <property type="project" value="UniProtKB-KW"/>
</dbReference>
<comment type="pathway">
    <text evidence="1 7">Cell wall biogenesis; peptidoglycan biosynthesis.</text>
</comment>
<dbReference type="GO" id="GO:0071555">
    <property type="term" value="P:cell wall organization"/>
    <property type="evidence" value="ECO:0007669"/>
    <property type="project" value="UniProtKB-UniRule"/>
</dbReference>
<proteinExistence type="inferred from homology"/>
<dbReference type="PANTHER" id="PTHR41533:SF1">
    <property type="entry name" value="L,D-TRANSPEPTIDASE YCBB-RELATED"/>
    <property type="match status" value="1"/>
</dbReference>
<evidence type="ECO:0000256" key="8">
    <source>
        <dbReference type="SAM" id="MobiDB-lite"/>
    </source>
</evidence>
<evidence type="ECO:0000256" key="7">
    <source>
        <dbReference type="PROSITE-ProRule" id="PRU01373"/>
    </source>
</evidence>
<sequence length="685" mass="76677">MTSNNTQKNTLILAVMCGLISHAYATERLGSNTPSDAAIDRSKIIQPYITLDGEANRDLPANDLPTKQAALSTETPPTHSADASLSEPPLLLKPSDSVSNNALTSTPAFAQSPNESLTYADDLRNDSANDSANDFSDNSVDDPINPIESRDTEVNLTPEIITSSNWVSLSPEEAISNSSPEIAMMLNNQTRSIHWRGVNNQLRSLDEVTQLYAQLNYQPLWIKDGKATQLAEQLIRHTLNARYHALRPEVYHTSATSGVRTGDAVSDPYQFDVLLTDAFVTLSKHLTNGIVNPKQQFSTWNLDPQPIDFKSLYLAALTANDASQLFVMDDQDYLTLQYAYQQALKSSEQTTEFPPIPTNNTLRLGSTGEAVALLRQHLGLSEIARDGAYGVYDETVKNAVMEYQQQHGLSADGIAGRRTLSSLNGQTPQAQLETLAINLERHRWGYIPQYSNYVWVNIPGYTMTVKNRNETLFESKVVVGRPARPTPVFSDVMEHVVLSPYWNVPSTIFREDKLPQLRRNPNALGSSMQVVNTKTGQVVNPASVNWSNGGSGYRLRQKPGARNALGNMKFLFPNKHAIYLHDTPDKHLFDRTKRAYSSGCVRVEKAEDFALFLLDNTGYDKSRIKKDSRLSREKWLNLKGEKQYPVFLKYYTAWVDSTQNIRFSDDIYGHDKKMKQLYQTALNNL</sequence>
<dbReference type="EMBL" id="WHNW01000002">
    <property type="protein sequence ID" value="MPV85533.1"/>
    <property type="molecule type" value="Genomic_DNA"/>
</dbReference>
<dbReference type="InterPro" id="IPR005490">
    <property type="entry name" value="LD_TPept_cat_dom"/>
</dbReference>
<feature type="active site" description="Nucleophile" evidence="7">
    <location>
        <position position="600"/>
    </location>
</feature>
<dbReference type="InterPro" id="IPR036365">
    <property type="entry name" value="PGBD-like_sf"/>
</dbReference>
<keyword evidence="3" id="KW-0808">Transferase</keyword>
<feature type="active site" description="Proton donor/acceptor" evidence="7">
    <location>
        <position position="581"/>
    </location>
</feature>
<dbReference type="GO" id="GO:0008360">
    <property type="term" value="P:regulation of cell shape"/>
    <property type="evidence" value="ECO:0007669"/>
    <property type="project" value="UniProtKB-UniRule"/>
</dbReference>
<dbReference type="GO" id="GO:0009252">
    <property type="term" value="P:peptidoglycan biosynthetic process"/>
    <property type="evidence" value="ECO:0007669"/>
    <property type="project" value="UniProtKB-UniPathway"/>
</dbReference>
<feature type="compositionally biased region" description="Low complexity" evidence="8">
    <location>
        <begin position="84"/>
        <end position="97"/>
    </location>
</feature>
<protein>
    <submittedName>
        <fullName evidence="11">L,D-transpeptidase family protein</fullName>
    </submittedName>
</protein>
<dbReference type="AlphaFoldDB" id="A0A6N7EU80"/>
<evidence type="ECO:0000256" key="5">
    <source>
        <dbReference type="ARBA" id="ARBA00022984"/>
    </source>
</evidence>
<gene>
    <name evidence="11" type="ORF">GCU85_02130</name>
</gene>
<dbReference type="Proteomes" id="UP000471298">
    <property type="component" value="Unassembled WGS sequence"/>
</dbReference>
<evidence type="ECO:0000256" key="3">
    <source>
        <dbReference type="ARBA" id="ARBA00022679"/>
    </source>
</evidence>
<dbReference type="Gene3D" id="2.40.440.10">
    <property type="entry name" value="L,D-transpeptidase catalytic domain-like"/>
    <property type="match status" value="1"/>
</dbReference>
<dbReference type="Gene3D" id="1.10.101.10">
    <property type="entry name" value="PGBD-like superfamily/PGBD"/>
    <property type="match status" value="1"/>
</dbReference>
<evidence type="ECO:0000313" key="11">
    <source>
        <dbReference type="EMBL" id="MPV85533.1"/>
    </source>
</evidence>
<dbReference type="InterPro" id="IPR036366">
    <property type="entry name" value="PGBDSf"/>
</dbReference>
<feature type="region of interest" description="Disordered" evidence="8">
    <location>
        <begin position="70"/>
        <end position="146"/>
    </location>
</feature>
<evidence type="ECO:0000256" key="9">
    <source>
        <dbReference type="SAM" id="SignalP"/>
    </source>
</evidence>
<dbReference type="InterPro" id="IPR038063">
    <property type="entry name" value="Transpep_catalytic_dom"/>
</dbReference>
<comment type="similarity">
    <text evidence="2">Belongs to the YkuD family.</text>
</comment>
<feature type="signal peptide" evidence="9">
    <location>
        <begin position="1"/>
        <end position="25"/>
    </location>
</feature>
<dbReference type="InterPro" id="IPR052905">
    <property type="entry name" value="LD-transpeptidase_YkuD-like"/>
</dbReference>
<feature type="compositionally biased region" description="Polar residues" evidence="8">
    <location>
        <begin position="70"/>
        <end position="83"/>
    </location>
</feature>
<reference evidence="11 12" key="1">
    <citation type="submission" date="2019-10" db="EMBL/GenBank/DDBJ databases">
        <title>Cardiobacteriales fam. a chemoheterotrophic member of the order Cardiobacteriales, and proposal of Cardiobacteriales fam. nov.</title>
        <authorList>
            <person name="Wang C."/>
        </authorList>
    </citation>
    <scope>NUCLEOTIDE SEQUENCE [LARGE SCALE GENOMIC DNA]</scope>
    <source>
        <strain evidence="11 12">ML27</strain>
    </source>
</reference>
<feature type="domain" description="L,D-TPase catalytic" evidence="10">
    <location>
        <begin position="452"/>
        <end position="627"/>
    </location>
</feature>
<keyword evidence="4 7" id="KW-0133">Cell shape</keyword>
<comment type="caution">
    <text evidence="11">The sequence shown here is derived from an EMBL/GenBank/DDBJ whole genome shotgun (WGS) entry which is preliminary data.</text>
</comment>
<evidence type="ECO:0000256" key="6">
    <source>
        <dbReference type="ARBA" id="ARBA00023316"/>
    </source>
</evidence>
<keyword evidence="9" id="KW-0732">Signal</keyword>
<dbReference type="GO" id="GO:0004180">
    <property type="term" value="F:carboxypeptidase activity"/>
    <property type="evidence" value="ECO:0007669"/>
    <property type="project" value="UniProtKB-ARBA"/>
</dbReference>
<keyword evidence="5 7" id="KW-0573">Peptidoglycan synthesis</keyword>
<dbReference type="Pfam" id="PF20142">
    <property type="entry name" value="Scaffold"/>
    <property type="match status" value="1"/>
</dbReference>
<name>A0A6N7EU80_9GAMM</name>
<evidence type="ECO:0000256" key="1">
    <source>
        <dbReference type="ARBA" id="ARBA00004752"/>
    </source>
</evidence>
<feature type="compositionally biased region" description="Low complexity" evidence="8">
    <location>
        <begin position="128"/>
        <end position="142"/>
    </location>
</feature>
<dbReference type="Pfam" id="PF01471">
    <property type="entry name" value="PG_binding_1"/>
    <property type="match status" value="1"/>
</dbReference>